<dbReference type="AlphaFoldDB" id="F2Q832"/>
<gene>
    <name evidence="1" type="ORF">Y69_0060</name>
</gene>
<reference evidence="1" key="1">
    <citation type="submission" date="2009-04" db="EMBL/GenBank/DDBJ databases">
        <title>Novel enterobacterial integrative and conjugative elements (ICEs), including a mobilisable relateive of SPI-7.</title>
        <authorList>
            <person name="Seth-Smith H.M."/>
        </authorList>
    </citation>
    <scope>NUCLEOTIDE SEQUENCE</scope>
    <source>
        <strain evidence="1">Y69</strain>
    </source>
</reference>
<evidence type="ECO:0008006" key="2">
    <source>
        <dbReference type="Google" id="ProtNLM"/>
    </source>
</evidence>
<accession>F2Q832</accession>
<organism evidence="1">
    <name type="scientific">Yersinia enterocolitica</name>
    <dbReference type="NCBI Taxonomy" id="630"/>
    <lineage>
        <taxon>Bacteria</taxon>
        <taxon>Pseudomonadati</taxon>
        <taxon>Pseudomonadota</taxon>
        <taxon>Gammaproteobacteria</taxon>
        <taxon>Enterobacterales</taxon>
        <taxon>Yersiniaceae</taxon>
        <taxon>Yersinia</taxon>
    </lineage>
</organism>
<sequence length="256" mass="27678">MLSAVKTINQMERNKMHTRLALIILLSSQTATGAHLGTSSATYDENTEKITYVLRTNAGGGDPGDICDVSKYFVNLLVGPGADHNAPGTKWVDRHQCIGKQWDKFVQAETGRTKIATAGKIGPEMRYFHTVNVINRLIITDRIEIKRVSGPVQCALNAPNNIDLGRHQPDENSDVTNSATTVKCTGDATINIKLSRHNIEFTGGATSKVTTNPPSGILKVRGNQTTPVPMVFNTNVSSSSEAGEYTQSLVVTAEIQ</sequence>
<proteinExistence type="predicted"/>
<name>F2Q832_YEREN</name>
<dbReference type="EMBL" id="FN298493">
    <property type="protein sequence ID" value="CAX67760.1"/>
    <property type="molecule type" value="Genomic_DNA"/>
</dbReference>
<protein>
    <recommendedName>
        <fullName evidence="2">Fimbrial protein</fullName>
    </recommendedName>
</protein>
<evidence type="ECO:0000313" key="1">
    <source>
        <dbReference type="EMBL" id="CAX67760.1"/>
    </source>
</evidence>